<reference evidence="3" key="1">
    <citation type="submission" date="2013-09" db="EMBL/GenBank/DDBJ databases">
        <title>Corchorus olitorius genome sequencing.</title>
        <authorList>
            <person name="Alam M."/>
            <person name="Haque M.S."/>
            <person name="Islam M.S."/>
            <person name="Emdad E.M."/>
            <person name="Islam M.M."/>
            <person name="Ahmed B."/>
            <person name="Halim A."/>
            <person name="Hossen Q.M.M."/>
            <person name="Hossain M.Z."/>
            <person name="Ahmed R."/>
            <person name="Khan M.M."/>
            <person name="Islam R."/>
            <person name="Rashid M.M."/>
            <person name="Khan S.A."/>
            <person name="Rahman M.S."/>
            <person name="Alam M."/>
            <person name="Yahiya A.S."/>
            <person name="Khan M.S."/>
            <person name="Azam M.S."/>
            <person name="Haque T."/>
            <person name="Lashkar M.Z.H."/>
            <person name="Akhand A.I."/>
            <person name="Morshed G."/>
            <person name="Roy S."/>
            <person name="Uddin K.S."/>
            <person name="Rabeya T."/>
            <person name="Hossain A.S."/>
            <person name="Chowdhury A."/>
            <person name="Snigdha A.R."/>
            <person name="Mortoza M.S."/>
            <person name="Matin S.A."/>
            <person name="Hoque S.M.E."/>
            <person name="Islam M.K."/>
            <person name="Roy D.K."/>
            <person name="Haider R."/>
            <person name="Moosa M.M."/>
            <person name="Elias S.M."/>
            <person name="Hasan A.M."/>
            <person name="Jahan S."/>
            <person name="Shafiuddin M."/>
            <person name="Mahmood N."/>
            <person name="Shommy N.S."/>
        </authorList>
    </citation>
    <scope>NUCLEOTIDE SEQUENCE [LARGE SCALE GENOMIC DNA]</scope>
    <source>
        <strain evidence="3">cv. O-4</strain>
    </source>
</reference>
<sequence length="89" mass="9819">MKFNLSRAKAHTCRMSALVAIFKLMALTSLSEILKPSIAPALFTIEGKQNFLISSCRKSSSILSQKRQSGTIPLREKHPATQFKPTGNN</sequence>
<keyword evidence="3" id="KW-1185">Reference proteome</keyword>
<organism evidence="2 3">
    <name type="scientific">Corchorus olitorius</name>
    <dbReference type="NCBI Taxonomy" id="93759"/>
    <lineage>
        <taxon>Eukaryota</taxon>
        <taxon>Viridiplantae</taxon>
        <taxon>Streptophyta</taxon>
        <taxon>Embryophyta</taxon>
        <taxon>Tracheophyta</taxon>
        <taxon>Spermatophyta</taxon>
        <taxon>Magnoliopsida</taxon>
        <taxon>eudicotyledons</taxon>
        <taxon>Gunneridae</taxon>
        <taxon>Pentapetalae</taxon>
        <taxon>rosids</taxon>
        <taxon>malvids</taxon>
        <taxon>Malvales</taxon>
        <taxon>Malvaceae</taxon>
        <taxon>Grewioideae</taxon>
        <taxon>Apeibeae</taxon>
        <taxon>Corchorus</taxon>
    </lineage>
</organism>
<evidence type="ECO:0000313" key="3">
    <source>
        <dbReference type="Proteomes" id="UP000187203"/>
    </source>
</evidence>
<feature type="region of interest" description="Disordered" evidence="1">
    <location>
        <begin position="65"/>
        <end position="89"/>
    </location>
</feature>
<dbReference type="AlphaFoldDB" id="A0A1R3H168"/>
<dbReference type="Proteomes" id="UP000187203">
    <property type="component" value="Unassembled WGS sequence"/>
</dbReference>
<proteinExistence type="predicted"/>
<accession>A0A1R3H168</accession>
<gene>
    <name evidence="2" type="ORF">COLO4_32137</name>
</gene>
<evidence type="ECO:0000256" key="1">
    <source>
        <dbReference type="SAM" id="MobiDB-lite"/>
    </source>
</evidence>
<name>A0A1R3H168_9ROSI</name>
<comment type="caution">
    <text evidence="2">The sequence shown here is derived from an EMBL/GenBank/DDBJ whole genome shotgun (WGS) entry which is preliminary data.</text>
</comment>
<evidence type="ECO:0000313" key="2">
    <source>
        <dbReference type="EMBL" id="OMO64041.1"/>
    </source>
</evidence>
<dbReference type="EMBL" id="AWUE01021023">
    <property type="protein sequence ID" value="OMO64041.1"/>
    <property type="molecule type" value="Genomic_DNA"/>
</dbReference>
<protein>
    <submittedName>
        <fullName evidence="2">Myosin-XVIIIb-like protein</fullName>
    </submittedName>
</protein>